<dbReference type="EMBL" id="JBHSFE010000029">
    <property type="protein sequence ID" value="MFC4611975.1"/>
    <property type="molecule type" value="Genomic_DNA"/>
</dbReference>
<proteinExistence type="predicted"/>
<gene>
    <name evidence="2" type="ORF">ACFO9E_29985</name>
</gene>
<feature type="region of interest" description="Disordered" evidence="1">
    <location>
        <begin position="129"/>
        <end position="148"/>
    </location>
</feature>
<evidence type="ECO:0000256" key="1">
    <source>
        <dbReference type="SAM" id="MobiDB-lite"/>
    </source>
</evidence>
<organism evidence="2 3">
    <name type="scientific">Streptomyces maoxianensis</name>
    <dbReference type="NCBI Taxonomy" id="1459942"/>
    <lineage>
        <taxon>Bacteria</taxon>
        <taxon>Bacillati</taxon>
        <taxon>Actinomycetota</taxon>
        <taxon>Actinomycetes</taxon>
        <taxon>Kitasatosporales</taxon>
        <taxon>Streptomycetaceae</taxon>
        <taxon>Streptomyces</taxon>
    </lineage>
</organism>
<dbReference type="RefSeq" id="WP_381201664.1">
    <property type="nucleotide sequence ID" value="NZ_JBHSFE010000029.1"/>
</dbReference>
<protein>
    <submittedName>
        <fullName evidence="2">Uncharacterized protein</fullName>
    </submittedName>
</protein>
<sequence length="160" mass="15887">MLSEPVPNGPEPARSPPGAGPAGSGLAVAQPHSAPVIAKGGELLRVLRGGRAPLHRGRRAVQRRRRRSAMSAPPAAIRAAAVIAAYQVELDDPVLARAPPVVTGVFAAAAEVVAEADGVPDGVAEAVGEGEADPEGLAVGSPLGAVPRSGASVILDSASR</sequence>
<evidence type="ECO:0000313" key="3">
    <source>
        <dbReference type="Proteomes" id="UP001595993"/>
    </source>
</evidence>
<name>A0ABV9GFX7_9ACTN</name>
<keyword evidence="3" id="KW-1185">Reference proteome</keyword>
<feature type="compositionally biased region" description="Pro residues" evidence="1">
    <location>
        <begin position="7"/>
        <end position="19"/>
    </location>
</feature>
<evidence type="ECO:0000313" key="2">
    <source>
        <dbReference type="EMBL" id="MFC4611975.1"/>
    </source>
</evidence>
<accession>A0ABV9GFX7</accession>
<feature type="region of interest" description="Disordered" evidence="1">
    <location>
        <begin position="1"/>
        <end position="31"/>
    </location>
</feature>
<reference evidence="3" key="1">
    <citation type="journal article" date="2019" name="Int. J. Syst. Evol. Microbiol.">
        <title>The Global Catalogue of Microorganisms (GCM) 10K type strain sequencing project: providing services to taxonomists for standard genome sequencing and annotation.</title>
        <authorList>
            <consortium name="The Broad Institute Genomics Platform"/>
            <consortium name="The Broad Institute Genome Sequencing Center for Infectious Disease"/>
            <person name="Wu L."/>
            <person name="Ma J."/>
        </authorList>
    </citation>
    <scope>NUCLEOTIDE SEQUENCE [LARGE SCALE GENOMIC DNA]</scope>
    <source>
        <strain evidence="3">CGMCC 4.7139</strain>
    </source>
</reference>
<comment type="caution">
    <text evidence="2">The sequence shown here is derived from an EMBL/GenBank/DDBJ whole genome shotgun (WGS) entry which is preliminary data.</text>
</comment>
<dbReference type="Proteomes" id="UP001595993">
    <property type="component" value="Unassembled WGS sequence"/>
</dbReference>